<evidence type="ECO:0000256" key="1">
    <source>
        <dbReference type="ARBA" id="ARBA00001974"/>
    </source>
</evidence>
<dbReference type="InterPro" id="IPR016156">
    <property type="entry name" value="FAD/NAD-linked_Rdtase_dimer_sf"/>
</dbReference>
<dbReference type="AlphaFoldDB" id="A0A7X8C259"/>
<keyword evidence="7" id="KW-0676">Redox-active center</keyword>
<dbReference type="SUPFAM" id="SSF55424">
    <property type="entry name" value="FAD/NAD-linked reductases, dimerisation (C-terminal) domain"/>
    <property type="match status" value="1"/>
</dbReference>
<evidence type="ECO:0000313" key="9">
    <source>
        <dbReference type="EMBL" id="NLJ17586.1"/>
    </source>
</evidence>
<dbReference type="InterPro" id="IPR001763">
    <property type="entry name" value="Rhodanese-like_dom"/>
</dbReference>
<keyword evidence="3" id="KW-0285">Flavoprotein</keyword>
<dbReference type="EMBL" id="JAAYSM010000055">
    <property type="protein sequence ID" value="NLJ17586.1"/>
    <property type="molecule type" value="Genomic_DNA"/>
</dbReference>
<dbReference type="Proteomes" id="UP000541058">
    <property type="component" value="Unassembled WGS sequence"/>
</dbReference>
<comment type="caution">
    <text evidence="9">The sequence shown here is derived from an EMBL/GenBank/DDBJ whole genome shotgun (WGS) entry which is preliminary data.</text>
</comment>
<dbReference type="InterPro" id="IPR023753">
    <property type="entry name" value="FAD/NAD-binding_dom"/>
</dbReference>
<dbReference type="InterPro" id="IPR036188">
    <property type="entry name" value="FAD/NAD-bd_sf"/>
</dbReference>
<evidence type="ECO:0000256" key="5">
    <source>
        <dbReference type="ARBA" id="ARBA00023002"/>
    </source>
</evidence>
<organism evidence="9 10">
    <name type="scientific">Globicatella sulfidifaciens</name>
    <dbReference type="NCBI Taxonomy" id="136093"/>
    <lineage>
        <taxon>Bacteria</taxon>
        <taxon>Bacillati</taxon>
        <taxon>Bacillota</taxon>
        <taxon>Bacilli</taxon>
        <taxon>Lactobacillales</taxon>
        <taxon>Aerococcaceae</taxon>
        <taxon>Globicatella</taxon>
    </lineage>
</organism>
<accession>A0A7X8C259</accession>
<dbReference type="InterPro" id="IPR004099">
    <property type="entry name" value="Pyr_nucl-diS_OxRdtase_dimer"/>
</dbReference>
<reference evidence="9 10" key="1">
    <citation type="journal article" date="2020" name="Biotechnol. Biofuels">
        <title>New insights from the biogas microbiome by comprehensive genome-resolved metagenomics of nearly 1600 species originating from multiple anaerobic digesters.</title>
        <authorList>
            <person name="Campanaro S."/>
            <person name="Treu L."/>
            <person name="Rodriguez-R L.M."/>
            <person name="Kovalovszki A."/>
            <person name="Ziels R.M."/>
            <person name="Maus I."/>
            <person name="Zhu X."/>
            <person name="Kougias P.G."/>
            <person name="Basile A."/>
            <person name="Luo G."/>
            <person name="Schluter A."/>
            <person name="Konstantinidis K.T."/>
            <person name="Angelidaki I."/>
        </authorList>
    </citation>
    <scope>NUCLEOTIDE SEQUENCE [LARGE SCALE GENOMIC DNA]</scope>
    <source>
        <strain evidence="9">AS23ysBPME_34</strain>
    </source>
</reference>
<keyword evidence="6" id="KW-0558">Oxidation</keyword>
<evidence type="ECO:0000256" key="6">
    <source>
        <dbReference type="ARBA" id="ARBA00023097"/>
    </source>
</evidence>
<comment type="similarity">
    <text evidence="2">Belongs to the class-III pyridine nucleotide-disulfide oxidoreductase family.</text>
</comment>
<proteinExistence type="inferred from homology"/>
<protein>
    <submittedName>
        <fullName evidence="9">FAD-dependent oxidoreductase</fullName>
    </submittedName>
</protein>
<dbReference type="SUPFAM" id="SSF52821">
    <property type="entry name" value="Rhodanese/Cell cycle control phosphatase"/>
    <property type="match status" value="1"/>
</dbReference>
<dbReference type="PRINTS" id="PR00411">
    <property type="entry name" value="PNDRDTASEI"/>
</dbReference>
<dbReference type="Gene3D" id="3.40.250.10">
    <property type="entry name" value="Rhodanese-like domain"/>
    <property type="match status" value="1"/>
</dbReference>
<evidence type="ECO:0000256" key="4">
    <source>
        <dbReference type="ARBA" id="ARBA00022827"/>
    </source>
</evidence>
<evidence type="ECO:0000259" key="8">
    <source>
        <dbReference type="PROSITE" id="PS50206"/>
    </source>
</evidence>
<dbReference type="RefSeq" id="WP_276646296.1">
    <property type="nucleotide sequence ID" value="NZ_JAAYSM010000055.1"/>
</dbReference>
<feature type="domain" description="Rhodanese" evidence="8">
    <location>
        <begin position="465"/>
        <end position="552"/>
    </location>
</feature>
<keyword evidence="5" id="KW-0560">Oxidoreductase</keyword>
<dbReference type="Pfam" id="PF00581">
    <property type="entry name" value="Rhodanese"/>
    <property type="match status" value="1"/>
</dbReference>
<dbReference type="PROSITE" id="PS50206">
    <property type="entry name" value="RHODANESE_3"/>
    <property type="match status" value="1"/>
</dbReference>
<dbReference type="SMART" id="SM00450">
    <property type="entry name" value="RHOD"/>
    <property type="match status" value="1"/>
</dbReference>
<name>A0A7X8C259_9LACT</name>
<gene>
    <name evidence="9" type="ORF">GX355_01875</name>
</gene>
<dbReference type="PANTHER" id="PTHR43429:SF1">
    <property type="entry name" value="NAD(P)H SULFUR OXIDOREDUCTASE (COA-DEPENDENT)"/>
    <property type="match status" value="1"/>
</dbReference>
<dbReference type="InterPro" id="IPR050260">
    <property type="entry name" value="FAD-bd_OxRdtase"/>
</dbReference>
<dbReference type="PRINTS" id="PR00368">
    <property type="entry name" value="FADPNR"/>
</dbReference>
<dbReference type="SUPFAM" id="SSF51905">
    <property type="entry name" value="FAD/NAD(P)-binding domain"/>
    <property type="match status" value="2"/>
</dbReference>
<dbReference type="Pfam" id="PF07992">
    <property type="entry name" value="Pyr_redox_2"/>
    <property type="match status" value="1"/>
</dbReference>
<dbReference type="Gene3D" id="3.50.50.60">
    <property type="entry name" value="FAD/NAD(P)-binding domain"/>
    <property type="match status" value="2"/>
</dbReference>
<evidence type="ECO:0000256" key="2">
    <source>
        <dbReference type="ARBA" id="ARBA00009130"/>
    </source>
</evidence>
<comment type="cofactor">
    <cofactor evidence="1">
        <name>FAD</name>
        <dbReference type="ChEBI" id="CHEBI:57692"/>
    </cofactor>
</comment>
<evidence type="ECO:0000256" key="3">
    <source>
        <dbReference type="ARBA" id="ARBA00022630"/>
    </source>
</evidence>
<dbReference type="InterPro" id="IPR036873">
    <property type="entry name" value="Rhodanese-like_dom_sf"/>
</dbReference>
<keyword evidence="4" id="KW-0274">FAD</keyword>
<dbReference type="GO" id="GO:0016491">
    <property type="term" value="F:oxidoreductase activity"/>
    <property type="evidence" value="ECO:0007669"/>
    <property type="project" value="UniProtKB-KW"/>
</dbReference>
<sequence length="552" mass="61114">MKIVIIGSVAAGTSVAAKARRNSEENQIVVYDRGKDISYSVCGIPYQIGGEVESIDELVPRDASWFKRRYNVDIHTEHEVLSIDHERRMLTVKNLQTGQIVEDHYDKLVFATGASPFIPSPFNQKDYVNLFSVRTIQDNREINQYIEQNNPKKAVIVGSGFIGLEMAEQLTNKGIDVTIVELGNQVMASMDRDMAYRVETYLAEKQIKLLLNDSIKKMEGEAKIESLITHNGQQLVTDMVFLAVGVRPNIQLATEIGVELGPTKAIKVDPTMQTNLEDVYAVGDVAESFSVITGKAIYRPMGSTANKMGRIAGDALSGGTLTHRGVLGTGIFRIFNLHVGQTGLTEKEAKSEGIDYETLYNLKPNRATYLGGKEMVIKAIANRADRTLLGVQIVGFEGVDKRIDVFATAITFGAKVEDLFHLDLAYSPVFSTTKDPVMYTGMVLENAMNDRLLITAEKLIALQKQGISIQIIDARAEKDYLKSHVDQAIHIPLSHLRERLGELDKSVMTITYCNKGVTGNAAQNILINHGFEQVYNLSGGNKTYQLFKELSE</sequence>
<dbReference type="Pfam" id="PF02852">
    <property type="entry name" value="Pyr_redox_dim"/>
    <property type="match status" value="1"/>
</dbReference>
<dbReference type="PANTHER" id="PTHR43429">
    <property type="entry name" value="PYRIDINE NUCLEOTIDE-DISULFIDE OXIDOREDUCTASE DOMAIN-CONTAINING"/>
    <property type="match status" value="1"/>
</dbReference>
<evidence type="ECO:0000313" key="10">
    <source>
        <dbReference type="Proteomes" id="UP000541058"/>
    </source>
</evidence>
<evidence type="ECO:0000256" key="7">
    <source>
        <dbReference type="ARBA" id="ARBA00023284"/>
    </source>
</evidence>